<dbReference type="RefSeq" id="XP_013327157.1">
    <property type="nucleotide sequence ID" value="XM_013471703.1"/>
</dbReference>
<evidence type="ECO:0000313" key="3">
    <source>
        <dbReference type="Proteomes" id="UP000053958"/>
    </source>
</evidence>
<evidence type="ECO:0000256" key="1">
    <source>
        <dbReference type="SAM" id="MobiDB-lite"/>
    </source>
</evidence>
<protein>
    <submittedName>
        <fullName evidence="2">Uncharacterized protein</fullName>
    </submittedName>
</protein>
<feature type="region of interest" description="Disordered" evidence="1">
    <location>
        <begin position="328"/>
        <end position="349"/>
    </location>
</feature>
<feature type="compositionally biased region" description="Low complexity" evidence="1">
    <location>
        <begin position="234"/>
        <end position="246"/>
    </location>
</feature>
<feature type="compositionally biased region" description="Low complexity" evidence="1">
    <location>
        <begin position="105"/>
        <end position="117"/>
    </location>
</feature>
<dbReference type="EMBL" id="LASV01000251">
    <property type="protein sequence ID" value="KKA20545.1"/>
    <property type="molecule type" value="Genomic_DNA"/>
</dbReference>
<dbReference type="STRING" id="1408163.A0A0F4YR13"/>
<name>A0A0F4YR13_RASE3</name>
<evidence type="ECO:0000313" key="2">
    <source>
        <dbReference type="EMBL" id="KKA20545.1"/>
    </source>
</evidence>
<reference evidence="2 3" key="1">
    <citation type="submission" date="2015-04" db="EMBL/GenBank/DDBJ databases">
        <authorList>
            <person name="Heijne W.H."/>
            <person name="Fedorova N.D."/>
            <person name="Nierman W.C."/>
            <person name="Vollebregt A.W."/>
            <person name="Zhao Z."/>
            <person name="Wu L."/>
            <person name="Kumar M."/>
            <person name="Stam H."/>
            <person name="van den Berg M.A."/>
            <person name="Pel H.J."/>
        </authorList>
    </citation>
    <scope>NUCLEOTIDE SEQUENCE [LARGE SCALE GENOMIC DNA]</scope>
    <source>
        <strain evidence="2 3">CBS 393.64</strain>
    </source>
</reference>
<proteinExistence type="predicted"/>
<feature type="compositionally biased region" description="Polar residues" evidence="1">
    <location>
        <begin position="32"/>
        <end position="64"/>
    </location>
</feature>
<dbReference type="AlphaFoldDB" id="A0A0F4YR13"/>
<sequence length="379" mass="40760">MATLTMAPTVRRPFASLDAARLRALQKAKENFMNQQNGAAAMSQKRSIPSDSDSENVDPTTLKQSTKRKRSFEDDEDLSKEPLKTPKTNRVALAPSDSKVAAHGTSTPRASRTSTAPVTRICKPAGRSPPPKPCRGFGRRSTGAVTRPEIASKRAVHRAPFSIATALATEKPKRHSPAKPASWFFDIYVDTVQDEMTNSMQHSACFLDISNDEGKTKTDSRGKENIPPHELGITMPTTGQQTTTEPTTRKNLMTDEPRTPLGELKASDYYGAGCHALSFVVVEDDEPETLNEKPAFAPNLDFTNSTSSSQSKSQPLCAPAIASLEVSAPVEASQTAPEKTRATEPSDAEVEIWESGSAAEEAAQAAAEGVKTTNLFASA</sequence>
<accession>A0A0F4YR13</accession>
<dbReference type="OrthoDB" id="425602at2759"/>
<gene>
    <name evidence="2" type="ORF">T310_5441</name>
</gene>
<keyword evidence="3" id="KW-1185">Reference proteome</keyword>
<dbReference type="GeneID" id="25317785"/>
<feature type="region of interest" description="Disordered" evidence="1">
    <location>
        <begin position="29"/>
        <end position="144"/>
    </location>
</feature>
<comment type="caution">
    <text evidence="2">The sequence shown here is derived from an EMBL/GenBank/DDBJ whole genome shotgun (WGS) entry which is preliminary data.</text>
</comment>
<dbReference type="Proteomes" id="UP000053958">
    <property type="component" value="Unassembled WGS sequence"/>
</dbReference>
<feature type="compositionally biased region" description="Basic and acidic residues" evidence="1">
    <location>
        <begin position="214"/>
        <end position="227"/>
    </location>
</feature>
<feature type="region of interest" description="Disordered" evidence="1">
    <location>
        <begin position="214"/>
        <end position="256"/>
    </location>
</feature>
<organism evidence="2 3">
    <name type="scientific">Rasamsonia emersonii (strain ATCC 16479 / CBS 393.64 / IMI 116815)</name>
    <dbReference type="NCBI Taxonomy" id="1408163"/>
    <lineage>
        <taxon>Eukaryota</taxon>
        <taxon>Fungi</taxon>
        <taxon>Dikarya</taxon>
        <taxon>Ascomycota</taxon>
        <taxon>Pezizomycotina</taxon>
        <taxon>Eurotiomycetes</taxon>
        <taxon>Eurotiomycetidae</taxon>
        <taxon>Eurotiales</taxon>
        <taxon>Trichocomaceae</taxon>
        <taxon>Rasamsonia</taxon>
    </lineage>
</organism>